<protein>
    <submittedName>
        <fullName evidence="2">Uncharacterized protein</fullName>
    </submittedName>
</protein>
<accession>A0A919Q8C8</accession>
<gene>
    <name evidence="2" type="ORF">Aph01nite_10480</name>
</gene>
<organism evidence="2 3">
    <name type="scientific">Acrocarpospora phusangensis</name>
    <dbReference type="NCBI Taxonomy" id="1070424"/>
    <lineage>
        <taxon>Bacteria</taxon>
        <taxon>Bacillati</taxon>
        <taxon>Actinomycetota</taxon>
        <taxon>Actinomycetes</taxon>
        <taxon>Streptosporangiales</taxon>
        <taxon>Streptosporangiaceae</taxon>
        <taxon>Acrocarpospora</taxon>
    </lineage>
</organism>
<evidence type="ECO:0000256" key="1">
    <source>
        <dbReference type="SAM" id="MobiDB-lite"/>
    </source>
</evidence>
<comment type="caution">
    <text evidence="2">The sequence shown here is derived from an EMBL/GenBank/DDBJ whole genome shotgun (WGS) entry which is preliminary data.</text>
</comment>
<name>A0A919Q8C8_9ACTN</name>
<dbReference type="RefSeq" id="WP_204039576.1">
    <property type="nucleotide sequence ID" value="NZ_BOOA01000006.1"/>
</dbReference>
<sequence>MSEEPRNAYERRRRRGEEEQRAREEKFWAGLTVLRVLRDDEFEGLPCLPVDFHVLPHFDGRVEDIAVWLIFATTAESDQVREPAETARYLAHVQVLLRRVHFPEEGVATLGLYPTSLPEIEAAGGKFHYFR</sequence>
<feature type="region of interest" description="Disordered" evidence="1">
    <location>
        <begin position="1"/>
        <end position="23"/>
    </location>
</feature>
<evidence type="ECO:0000313" key="3">
    <source>
        <dbReference type="Proteomes" id="UP000640052"/>
    </source>
</evidence>
<dbReference type="AlphaFoldDB" id="A0A919Q8C8"/>
<dbReference type="EMBL" id="BOOA01000006">
    <property type="protein sequence ID" value="GIH22738.1"/>
    <property type="molecule type" value="Genomic_DNA"/>
</dbReference>
<evidence type="ECO:0000313" key="2">
    <source>
        <dbReference type="EMBL" id="GIH22738.1"/>
    </source>
</evidence>
<proteinExistence type="predicted"/>
<reference evidence="2" key="1">
    <citation type="submission" date="2021-01" db="EMBL/GenBank/DDBJ databases">
        <title>Whole genome shotgun sequence of Acrocarpospora phusangensis NBRC 108782.</title>
        <authorList>
            <person name="Komaki H."/>
            <person name="Tamura T."/>
        </authorList>
    </citation>
    <scope>NUCLEOTIDE SEQUENCE</scope>
    <source>
        <strain evidence="2">NBRC 108782</strain>
    </source>
</reference>
<keyword evidence="3" id="KW-1185">Reference proteome</keyword>
<dbReference type="Proteomes" id="UP000640052">
    <property type="component" value="Unassembled WGS sequence"/>
</dbReference>